<dbReference type="GO" id="GO:0051537">
    <property type="term" value="F:2 iron, 2 sulfur cluster binding"/>
    <property type="evidence" value="ECO:0007669"/>
    <property type="project" value="InterPro"/>
</dbReference>
<feature type="region of interest" description="Disordered" evidence="1">
    <location>
        <begin position="242"/>
        <end position="269"/>
    </location>
</feature>
<feature type="region of interest" description="Disordered" evidence="1">
    <location>
        <begin position="59"/>
        <end position="108"/>
    </location>
</feature>
<dbReference type="AlphaFoldDB" id="A0A4Z1NYP2"/>
<feature type="region of interest" description="Disordered" evidence="1">
    <location>
        <begin position="124"/>
        <end position="159"/>
    </location>
</feature>
<dbReference type="InterPro" id="IPR006058">
    <property type="entry name" value="2Fe2S_fd_BS"/>
</dbReference>
<keyword evidence="3" id="KW-1185">Reference proteome</keyword>
<evidence type="ECO:0000313" key="3">
    <source>
        <dbReference type="Proteomes" id="UP000298493"/>
    </source>
</evidence>
<feature type="compositionally biased region" description="Basic and acidic residues" evidence="1">
    <location>
        <begin position="89"/>
        <end position="99"/>
    </location>
</feature>
<feature type="compositionally biased region" description="Low complexity" evidence="1">
    <location>
        <begin position="255"/>
        <end position="267"/>
    </location>
</feature>
<gene>
    <name evidence="2" type="ORF">E6O75_ATG01782</name>
</gene>
<dbReference type="PROSITE" id="PS00197">
    <property type="entry name" value="2FE2S_FER_1"/>
    <property type="match status" value="1"/>
</dbReference>
<protein>
    <submittedName>
        <fullName evidence="2">Uncharacterized protein</fullName>
    </submittedName>
</protein>
<reference evidence="2 3" key="1">
    <citation type="submission" date="2019-04" db="EMBL/GenBank/DDBJ databases">
        <title>High contiguity whole genome sequence and gene annotation resource for two Venturia nashicola isolates.</title>
        <authorList>
            <person name="Prokchorchik M."/>
            <person name="Won K."/>
            <person name="Lee Y."/>
            <person name="Choi E.D."/>
            <person name="Segonzac C."/>
            <person name="Sohn K.H."/>
        </authorList>
    </citation>
    <scope>NUCLEOTIDE SEQUENCE [LARGE SCALE GENOMIC DNA]</scope>
    <source>
        <strain evidence="2 3">PRI2</strain>
    </source>
</reference>
<feature type="compositionally biased region" description="Basic and acidic residues" evidence="1">
    <location>
        <begin position="244"/>
        <end position="254"/>
    </location>
</feature>
<dbReference type="Proteomes" id="UP000298493">
    <property type="component" value="Unassembled WGS sequence"/>
</dbReference>
<evidence type="ECO:0000256" key="1">
    <source>
        <dbReference type="SAM" id="MobiDB-lite"/>
    </source>
</evidence>
<feature type="compositionally biased region" description="Acidic residues" evidence="1">
    <location>
        <begin position="136"/>
        <end position="146"/>
    </location>
</feature>
<comment type="caution">
    <text evidence="2">The sequence shown here is derived from an EMBL/GenBank/DDBJ whole genome shotgun (WGS) entry which is preliminary data.</text>
</comment>
<evidence type="ECO:0000313" key="2">
    <source>
        <dbReference type="EMBL" id="TID13804.1"/>
    </source>
</evidence>
<organism evidence="2 3">
    <name type="scientific">Venturia nashicola</name>
    <dbReference type="NCBI Taxonomy" id="86259"/>
    <lineage>
        <taxon>Eukaryota</taxon>
        <taxon>Fungi</taxon>
        <taxon>Dikarya</taxon>
        <taxon>Ascomycota</taxon>
        <taxon>Pezizomycotina</taxon>
        <taxon>Dothideomycetes</taxon>
        <taxon>Pleosporomycetidae</taxon>
        <taxon>Venturiales</taxon>
        <taxon>Venturiaceae</taxon>
        <taxon>Venturia</taxon>
    </lineage>
</organism>
<dbReference type="EMBL" id="SNSC02000025">
    <property type="protein sequence ID" value="TID13804.1"/>
    <property type="molecule type" value="Genomic_DNA"/>
</dbReference>
<proteinExistence type="predicted"/>
<accession>A0A4Z1NYP2</accession>
<sequence>MAASATGVYADETTGMPENASLMGDAWDVNNRHQWPAYLKTQESEVYMKAMASHNFQNHDQSHAQNTRAAEPPGSILSRLKQNKQSRTKLKDEHKDIHSARNRKPSKLLKQLEGGICSHATHQASTHVAHHHNDAHDDEEEEEEEGNSQSTNSHSHLSPDILTLHDLSGLPKTLAPTPDPDEDSYRCSNYIPQPANNNNPFYRRPIPGGPLVGAHPTISLMNGGSQVFKLYKWKPFDPYPTTEPTERCTRRLRDSVSASSSSSSGSSFLEGDENVVLLPCLAHQILNAAPFNLAIPIKEACAIGVCGVCFRRESKPQGNLNNTGQPTTIKPSWDCVCQDYPSLISGEAMCATQVEQYTFEVQTRAQLCADYRRQIYRLDPRKPNKKNWYKKAPPPMRYINTTYWRHKNPPDSLPPWPPAAAHPRNERDWYPIPRCPCGRPARHNRRGEANRIRSCAICTQIHGDPPSDVANPRPMTVETNAGIHIGRGVKVPEKTFQAGPYTGKSYGTEGWVRR</sequence>
<feature type="compositionally biased region" description="Polar residues" evidence="1">
    <location>
        <begin position="147"/>
        <end position="156"/>
    </location>
</feature>
<name>A0A4Z1NYP2_9PEZI</name>
<feature type="compositionally biased region" description="Polar residues" evidence="1">
    <location>
        <begin position="59"/>
        <end position="68"/>
    </location>
</feature>